<evidence type="ECO:0000313" key="2">
    <source>
        <dbReference type="Proteomes" id="UP001055811"/>
    </source>
</evidence>
<proteinExistence type="predicted"/>
<evidence type="ECO:0000313" key="1">
    <source>
        <dbReference type="EMBL" id="KAI3763948.1"/>
    </source>
</evidence>
<name>A0ACB9EZ89_CICIN</name>
<dbReference type="Proteomes" id="UP001055811">
    <property type="component" value="Linkage Group LG03"/>
</dbReference>
<reference evidence="2" key="1">
    <citation type="journal article" date="2022" name="Mol. Ecol. Resour.">
        <title>The genomes of chicory, endive, great burdock and yacon provide insights into Asteraceae palaeo-polyploidization history and plant inulin production.</title>
        <authorList>
            <person name="Fan W."/>
            <person name="Wang S."/>
            <person name="Wang H."/>
            <person name="Wang A."/>
            <person name="Jiang F."/>
            <person name="Liu H."/>
            <person name="Zhao H."/>
            <person name="Xu D."/>
            <person name="Zhang Y."/>
        </authorList>
    </citation>
    <scope>NUCLEOTIDE SEQUENCE [LARGE SCALE GENOMIC DNA]</scope>
    <source>
        <strain evidence="2">cv. Punajuju</strain>
    </source>
</reference>
<accession>A0ACB9EZ89</accession>
<dbReference type="EMBL" id="CM042011">
    <property type="protein sequence ID" value="KAI3763948.1"/>
    <property type="molecule type" value="Genomic_DNA"/>
</dbReference>
<protein>
    <submittedName>
        <fullName evidence="1">Uncharacterized protein</fullName>
    </submittedName>
</protein>
<gene>
    <name evidence="1" type="ORF">L2E82_13946</name>
</gene>
<keyword evidence="2" id="KW-1185">Reference proteome</keyword>
<sequence length="113" mass="12652">MSANRLCFLELELVKSANPFSIYVLCPSTTHGGGEGNTMKGRDRGVVIQKQGFEVSESSGIRYGVIEIENCVPLYVKNKWVEDMSTQIITGKFWKCVEERSHRPPFTSSGSEF</sequence>
<comment type="caution">
    <text evidence="1">The sequence shown here is derived from an EMBL/GenBank/DDBJ whole genome shotgun (WGS) entry which is preliminary data.</text>
</comment>
<organism evidence="1 2">
    <name type="scientific">Cichorium intybus</name>
    <name type="common">Chicory</name>
    <dbReference type="NCBI Taxonomy" id="13427"/>
    <lineage>
        <taxon>Eukaryota</taxon>
        <taxon>Viridiplantae</taxon>
        <taxon>Streptophyta</taxon>
        <taxon>Embryophyta</taxon>
        <taxon>Tracheophyta</taxon>
        <taxon>Spermatophyta</taxon>
        <taxon>Magnoliopsida</taxon>
        <taxon>eudicotyledons</taxon>
        <taxon>Gunneridae</taxon>
        <taxon>Pentapetalae</taxon>
        <taxon>asterids</taxon>
        <taxon>campanulids</taxon>
        <taxon>Asterales</taxon>
        <taxon>Asteraceae</taxon>
        <taxon>Cichorioideae</taxon>
        <taxon>Cichorieae</taxon>
        <taxon>Cichoriinae</taxon>
        <taxon>Cichorium</taxon>
    </lineage>
</organism>
<reference evidence="1 2" key="2">
    <citation type="journal article" date="2022" name="Mol. Ecol. Resour.">
        <title>The genomes of chicory, endive, great burdock and yacon provide insights into Asteraceae paleo-polyploidization history and plant inulin production.</title>
        <authorList>
            <person name="Fan W."/>
            <person name="Wang S."/>
            <person name="Wang H."/>
            <person name="Wang A."/>
            <person name="Jiang F."/>
            <person name="Liu H."/>
            <person name="Zhao H."/>
            <person name="Xu D."/>
            <person name="Zhang Y."/>
        </authorList>
    </citation>
    <scope>NUCLEOTIDE SEQUENCE [LARGE SCALE GENOMIC DNA]</scope>
    <source>
        <strain evidence="2">cv. Punajuju</strain>
        <tissue evidence="1">Leaves</tissue>
    </source>
</reference>